<proteinExistence type="predicted"/>
<dbReference type="AlphaFoldDB" id="A0A1N6I6X5"/>
<protein>
    <submittedName>
        <fullName evidence="1">Uncharacterized protein</fullName>
    </submittedName>
</protein>
<organism evidence="1 2">
    <name type="scientific">Paraburkholderia phenazinium</name>
    <dbReference type="NCBI Taxonomy" id="60549"/>
    <lineage>
        <taxon>Bacteria</taxon>
        <taxon>Pseudomonadati</taxon>
        <taxon>Pseudomonadota</taxon>
        <taxon>Betaproteobacteria</taxon>
        <taxon>Burkholderiales</taxon>
        <taxon>Burkholderiaceae</taxon>
        <taxon>Paraburkholderia</taxon>
    </lineage>
</organism>
<reference evidence="1 2" key="1">
    <citation type="submission" date="2016-11" db="EMBL/GenBank/DDBJ databases">
        <authorList>
            <person name="Jaros S."/>
            <person name="Januszkiewicz K."/>
            <person name="Wedrychowicz H."/>
        </authorList>
    </citation>
    <scope>NUCLEOTIDE SEQUENCE [LARGE SCALE GENOMIC DNA]</scope>
    <source>
        <strain evidence="1 2">GAS95</strain>
    </source>
</reference>
<sequence length="430" mass="48846">MDFRHISTIDELRDFLGNRGLTGIDSEYSSTMSSLKEQFGAKGIHVNRWWVMTGSDWLCPACGRSKPKIVRLDQHHFLMGQLHEHHDHMRDLVRKMFLAEAVKRQVVVADELAEKFAIRTAFGLSAYDNTVICSDCNYADAQAKRLAGTHKDFSFSPAEIRQFVEPRPNVGPHLIDGTIARRIWDEGRAIFAMRMAMVSRVAKMAASNLHWYQASEVTAARTEKRAKEIFSWTGLDELARRLGANGVPETLLYRTSVRRGSSASWRLKKTKKARNAIPSAQDIQLLEGTRGKFWSRVGPDWQCGCCERSRFQCVRPSGKTPWVFEVKEKVLYDPTAQHRHTVYDLCEDCSNVARHLAREALDTAEADLRDPSSIVSLAELKEVICQRPHAHHDVDNEKVDALLPQLIERISVYQGGDRPVPLLGFPPDRR</sequence>
<dbReference type="EMBL" id="FSRU01000001">
    <property type="protein sequence ID" value="SIO27685.1"/>
    <property type="molecule type" value="Genomic_DNA"/>
</dbReference>
<name>A0A1N6I6X5_9BURK</name>
<evidence type="ECO:0000313" key="1">
    <source>
        <dbReference type="EMBL" id="SIO27685.1"/>
    </source>
</evidence>
<dbReference type="Proteomes" id="UP000185151">
    <property type="component" value="Unassembled WGS sequence"/>
</dbReference>
<accession>A0A1N6I6X5</accession>
<gene>
    <name evidence="1" type="ORF">SAMN05444165_1862</name>
</gene>
<evidence type="ECO:0000313" key="2">
    <source>
        <dbReference type="Proteomes" id="UP000185151"/>
    </source>
</evidence>
<keyword evidence="2" id="KW-1185">Reference proteome</keyword>
<dbReference type="RefSeq" id="WP_216352705.1">
    <property type="nucleotide sequence ID" value="NZ_FSRU01000001.1"/>
</dbReference>